<feature type="compositionally biased region" description="Polar residues" evidence="1">
    <location>
        <begin position="55"/>
        <end position="78"/>
    </location>
</feature>
<organism evidence="2">
    <name type="scientific">Phallusia mammillata</name>
    <dbReference type="NCBI Taxonomy" id="59560"/>
    <lineage>
        <taxon>Eukaryota</taxon>
        <taxon>Metazoa</taxon>
        <taxon>Chordata</taxon>
        <taxon>Tunicata</taxon>
        <taxon>Ascidiacea</taxon>
        <taxon>Phlebobranchia</taxon>
        <taxon>Ascidiidae</taxon>
        <taxon>Phallusia</taxon>
    </lineage>
</organism>
<reference evidence="2" key="1">
    <citation type="submission" date="2020-04" db="EMBL/GenBank/DDBJ databases">
        <authorList>
            <person name="Neveu A P."/>
        </authorList>
    </citation>
    <scope>NUCLEOTIDE SEQUENCE</scope>
    <source>
        <tissue evidence="2">Whole embryo</tissue>
    </source>
</reference>
<sequence>MIPREKSYWTIRRRVKQKVQECYLEVSSQNKASPNPHPRTLDSVKLQNGDCLLENSGSSSNHFTDNVSTSSSDTESDMQCQVEEKHSDDDLLSIDQGLKNDADIFNLQAEIALWATSCKINQCALHSLLSILRVKHPDLPKDPRTLLGTCTSYETKQISGGQYYHFGISTCICKELKRVSLLPECGSTLRLQINIDGLPLFKSTNDQFWEC</sequence>
<feature type="region of interest" description="Disordered" evidence="1">
    <location>
        <begin position="54"/>
        <end position="78"/>
    </location>
</feature>
<accession>A0A6F9DYF6</accession>
<gene>
    <name evidence="2" type="primary">Znrd1-as</name>
</gene>
<proteinExistence type="evidence at transcript level"/>
<protein>
    <submittedName>
        <fullName evidence="2">Transposase domain-containing protein</fullName>
    </submittedName>
</protein>
<dbReference type="AlphaFoldDB" id="A0A6F9DYF6"/>
<dbReference type="EMBL" id="LR792191">
    <property type="protein sequence ID" value="CAB3268053.1"/>
    <property type="molecule type" value="mRNA"/>
</dbReference>
<evidence type="ECO:0000313" key="2">
    <source>
        <dbReference type="EMBL" id="CAB3268053.1"/>
    </source>
</evidence>
<evidence type="ECO:0000256" key="1">
    <source>
        <dbReference type="SAM" id="MobiDB-lite"/>
    </source>
</evidence>
<name>A0A6F9DYF6_9ASCI</name>